<evidence type="ECO:0000259" key="5">
    <source>
        <dbReference type="PROSITE" id="PS50977"/>
    </source>
</evidence>
<evidence type="ECO:0000313" key="7">
    <source>
        <dbReference type="Proteomes" id="UP000244903"/>
    </source>
</evidence>
<dbReference type="KEGG" id="dpc:A6048_17290"/>
<dbReference type="SUPFAM" id="SSF46689">
    <property type="entry name" value="Homeodomain-like"/>
    <property type="match status" value="1"/>
</dbReference>
<dbReference type="PRINTS" id="PR00455">
    <property type="entry name" value="HTHTETR"/>
</dbReference>
<keyword evidence="1" id="KW-0805">Transcription regulation</keyword>
<feature type="domain" description="HTH tetR-type" evidence="5">
    <location>
        <begin position="15"/>
        <end position="75"/>
    </location>
</feature>
<reference evidence="6 7" key="1">
    <citation type="submission" date="2016-04" db="EMBL/GenBank/DDBJ databases">
        <title>Complete genome sequence of the haloalkaliphilic hydrocarbon-degrading bacterium Dietzia psychralcaliphila ILA-1T, isolated from a drain of a fish product-processing plant.</title>
        <authorList>
            <person name="Zhao J."/>
            <person name="Hu B."/>
            <person name="Geng S."/>
            <person name="Nie Y."/>
            <person name="Tang Y."/>
        </authorList>
    </citation>
    <scope>NUCLEOTIDE SEQUENCE [LARGE SCALE GENOMIC DNA]</scope>
    <source>
        <strain evidence="6 7">ILA-1</strain>
    </source>
</reference>
<dbReference type="PANTHER" id="PTHR30055:SF234">
    <property type="entry name" value="HTH-TYPE TRANSCRIPTIONAL REGULATOR BETI"/>
    <property type="match status" value="1"/>
</dbReference>
<name>A0AAD0JUG8_9ACTN</name>
<dbReference type="GO" id="GO:0003700">
    <property type="term" value="F:DNA-binding transcription factor activity"/>
    <property type="evidence" value="ECO:0007669"/>
    <property type="project" value="TreeGrafter"/>
</dbReference>
<dbReference type="EMBL" id="CP015453">
    <property type="protein sequence ID" value="AWH96964.1"/>
    <property type="molecule type" value="Genomic_DNA"/>
</dbReference>
<evidence type="ECO:0000256" key="1">
    <source>
        <dbReference type="ARBA" id="ARBA00023015"/>
    </source>
</evidence>
<accession>A0AAD0JUG8</accession>
<evidence type="ECO:0000256" key="3">
    <source>
        <dbReference type="ARBA" id="ARBA00023163"/>
    </source>
</evidence>
<feature type="DNA-binding region" description="H-T-H motif" evidence="4">
    <location>
        <begin position="38"/>
        <end position="57"/>
    </location>
</feature>
<evidence type="ECO:0000313" key="6">
    <source>
        <dbReference type="EMBL" id="AWH96964.1"/>
    </source>
</evidence>
<gene>
    <name evidence="6" type="ORF">A6048_17290</name>
</gene>
<dbReference type="GO" id="GO:0000976">
    <property type="term" value="F:transcription cis-regulatory region binding"/>
    <property type="evidence" value="ECO:0007669"/>
    <property type="project" value="TreeGrafter"/>
</dbReference>
<dbReference type="PROSITE" id="PS01081">
    <property type="entry name" value="HTH_TETR_1"/>
    <property type="match status" value="1"/>
</dbReference>
<dbReference type="InterPro" id="IPR050109">
    <property type="entry name" value="HTH-type_TetR-like_transc_reg"/>
</dbReference>
<dbReference type="InterPro" id="IPR001647">
    <property type="entry name" value="HTH_TetR"/>
</dbReference>
<dbReference type="RefSeq" id="WP_107747083.1">
    <property type="nucleotide sequence ID" value="NZ_CP015453.1"/>
</dbReference>
<evidence type="ECO:0000256" key="2">
    <source>
        <dbReference type="ARBA" id="ARBA00023125"/>
    </source>
</evidence>
<dbReference type="Proteomes" id="UP000244903">
    <property type="component" value="Chromosome"/>
</dbReference>
<keyword evidence="3" id="KW-0804">Transcription</keyword>
<dbReference type="PANTHER" id="PTHR30055">
    <property type="entry name" value="HTH-TYPE TRANSCRIPTIONAL REGULATOR RUTR"/>
    <property type="match status" value="1"/>
</dbReference>
<dbReference type="Pfam" id="PF00440">
    <property type="entry name" value="TetR_N"/>
    <property type="match status" value="1"/>
</dbReference>
<protein>
    <recommendedName>
        <fullName evidence="5">HTH tetR-type domain-containing protein</fullName>
    </recommendedName>
</protein>
<dbReference type="InterPro" id="IPR009057">
    <property type="entry name" value="Homeodomain-like_sf"/>
</dbReference>
<evidence type="ECO:0000256" key="4">
    <source>
        <dbReference type="PROSITE-ProRule" id="PRU00335"/>
    </source>
</evidence>
<proteinExistence type="predicted"/>
<organism evidence="6 7">
    <name type="scientific">Dietzia psychralcaliphila</name>
    <dbReference type="NCBI Taxonomy" id="139021"/>
    <lineage>
        <taxon>Bacteria</taxon>
        <taxon>Bacillati</taxon>
        <taxon>Actinomycetota</taxon>
        <taxon>Actinomycetes</taxon>
        <taxon>Mycobacteriales</taxon>
        <taxon>Dietziaceae</taxon>
        <taxon>Dietzia</taxon>
    </lineage>
</organism>
<keyword evidence="2 4" id="KW-0238">DNA-binding</keyword>
<dbReference type="PROSITE" id="PS50977">
    <property type="entry name" value="HTH_TETR_2"/>
    <property type="match status" value="1"/>
</dbReference>
<keyword evidence="7" id="KW-1185">Reference proteome</keyword>
<dbReference type="AlphaFoldDB" id="A0AAD0JUG8"/>
<sequence length="214" mass="23498">MPSSARYKPVQKRSQATIEKILDTAARLLISNGYIGLTTNQIASEAGIGIGTVYRYFADKNELLVALRDRTSAEMTRELAGVVTSSLSFEPTRAVRQLFALLVDAVERNAAIINALANEVPMGLQGNILPEVEGQLMRLGQHFLAHHRPDLSDTEVSELSYIGVTVGFAAAMRIGVQREPHMDRQRLIDCAGDVLTAWIDPRRQSVSAPRAQDQ</sequence>
<dbReference type="Gene3D" id="1.10.357.10">
    <property type="entry name" value="Tetracycline Repressor, domain 2"/>
    <property type="match status" value="1"/>
</dbReference>
<dbReference type="InterPro" id="IPR023772">
    <property type="entry name" value="DNA-bd_HTH_TetR-type_CS"/>
</dbReference>